<reference evidence="1 2" key="1">
    <citation type="submission" date="2022-10" db="EMBL/GenBank/DDBJ databases">
        <title>Sphingomonas sp.</title>
        <authorList>
            <person name="Jin C."/>
        </authorList>
    </citation>
    <scope>NUCLEOTIDE SEQUENCE [LARGE SCALE GENOMIC DNA]</scope>
    <source>
        <strain evidence="1 2">BN140010</strain>
    </source>
</reference>
<dbReference type="EMBL" id="JAPDOB010000001">
    <property type="protein sequence ID" value="MCW3797071.1"/>
    <property type="molecule type" value="Genomic_DNA"/>
</dbReference>
<evidence type="ECO:0000313" key="1">
    <source>
        <dbReference type="EMBL" id="MCW3797071.1"/>
    </source>
</evidence>
<accession>A0ABT3JDF3</accession>
<comment type="caution">
    <text evidence="1">The sequence shown here is derived from an EMBL/GenBank/DDBJ whole genome shotgun (WGS) entry which is preliminary data.</text>
</comment>
<dbReference type="RefSeq" id="WP_264881162.1">
    <property type="nucleotide sequence ID" value="NZ_JAPDOB010000001.1"/>
</dbReference>
<keyword evidence="2" id="KW-1185">Reference proteome</keyword>
<gene>
    <name evidence="1" type="ORF">OMW55_04530</name>
</gene>
<sequence length="90" mass="9942">MDSLHVIAGVLLQLVVAAILRTDVADRRPWLLAFGLELANEANDLVVERWPDPGMQWGEGAKDVLLTMLLPTLLLLLSRRCSGILALARR</sequence>
<organism evidence="1 2">
    <name type="scientific">Sphingomonas arvum</name>
    <dbReference type="NCBI Taxonomy" id="2992113"/>
    <lineage>
        <taxon>Bacteria</taxon>
        <taxon>Pseudomonadati</taxon>
        <taxon>Pseudomonadota</taxon>
        <taxon>Alphaproteobacteria</taxon>
        <taxon>Sphingomonadales</taxon>
        <taxon>Sphingomonadaceae</taxon>
        <taxon>Sphingomonas</taxon>
    </lineage>
</organism>
<proteinExistence type="predicted"/>
<protein>
    <submittedName>
        <fullName evidence="1">Uncharacterized protein</fullName>
    </submittedName>
</protein>
<dbReference type="Proteomes" id="UP001526246">
    <property type="component" value="Unassembled WGS sequence"/>
</dbReference>
<evidence type="ECO:0000313" key="2">
    <source>
        <dbReference type="Proteomes" id="UP001526246"/>
    </source>
</evidence>
<name>A0ABT3JDF3_9SPHN</name>